<accession>A0ABW5KZS0</accession>
<evidence type="ECO:0008006" key="3">
    <source>
        <dbReference type="Google" id="ProtNLM"/>
    </source>
</evidence>
<protein>
    <recommendedName>
        <fullName evidence="3">Lipoprotein</fullName>
    </recommendedName>
</protein>
<keyword evidence="2" id="KW-1185">Reference proteome</keyword>
<name>A0ABW5KZS0_9SPHI</name>
<organism evidence="1 2">
    <name type="scientific">Sphingobacterium tabacisoli</name>
    <dbReference type="NCBI Taxonomy" id="2044855"/>
    <lineage>
        <taxon>Bacteria</taxon>
        <taxon>Pseudomonadati</taxon>
        <taxon>Bacteroidota</taxon>
        <taxon>Sphingobacteriia</taxon>
        <taxon>Sphingobacteriales</taxon>
        <taxon>Sphingobacteriaceae</taxon>
        <taxon>Sphingobacterium</taxon>
    </lineage>
</organism>
<gene>
    <name evidence="1" type="ORF">ACFSQW_07085</name>
</gene>
<dbReference type="RefSeq" id="WP_210356049.1">
    <property type="nucleotide sequence ID" value="NZ_JAEQMU010000006.1"/>
</dbReference>
<dbReference type="Proteomes" id="UP001597440">
    <property type="component" value="Unassembled WGS sequence"/>
</dbReference>
<dbReference type="EMBL" id="JBHULD010000008">
    <property type="protein sequence ID" value="MFD2554146.1"/>
    <property type="molecule type" value="Genomic_DNA"/>
</dbReference>
<comment type="caution">
    <text evidence="1">The sequence shown here is derived from an EMBL/GenBank/DDBJ whole genome shotgun (WGS) entry which is preliminary data.</text>
</comment>
<dbReference type="PROSITE" id="PS51257">
    <property type="entry name" value="PROKAR_LIPOPROTEIN"/>
    <property type="match status" value="1"/>
</dbReference>
<reference evidence="2" key="1">
    <citation type="journal article" date="2019" name="Int. J. Syst. Evol. Microbiol.">
        <title>The Global Catalogue of Microorganisms (GCM) 10K type strain sequencing project: providing services to taxonomists for standard genome sequencing and annotation.</title>
        <authorList>
            <consortium name="The Broad Institute Genomics Platform"/>
            <consortium name="The Broad Institute Genome Sequencing Center for Infectious Disease"/>
            <person name="Wu L."/>
            <person name="Ma J."/>
        </authorList>
    </citation>
    <scope>NUCLEOTIDE SEQUENCE [LARGE SCALE GENOMIC DNA]</scope>
    <source>
        <strain evidence="2">KCTC 52298</strain>
    </source>
</reference>
<proteinExistence type="predicted"/>
<evidence type="ECO:0000313" key="1">
    <source>
        <dbReference type="EMBL" id="MFD2554146.1"/>
    </source>
</evidence>
<sequence length="189" mass="21801">MKKHYLFYLFLAFAFLLTSCGLGEKSYPEQVFDKVAVAANKVPNGFKVHFREIRGQLKAGSLVIVTPENEVKKVNATEYVTNHYVTMFEKDMQAIREMKTDDETKPIFAATLDLFQYIDNIYKTDMLRIAKMIDDGQPDENIDAAIEELEASKSKLIDERFNKVYDLIMPYADKHGVDYKIMDTPNFSK</sequence>
<evidence type="ECO:0000313" key="2">
    <source>
        <dbReference type="Proteomes" id="UP001597440"/>
    </source>
</evidence>